<dbReference type="KEGG" id="tps:THAPSDRAFT_263643"/>
<name>B8C979_THAPS</name>
<dbReference type="Proteomes" id="UP000001449">
    <property type="component" value="Chromosome 10"/>
</dbReference>
<evidence type="ECO:0000259" key="2">
    <source>
        <dbReference type="Pfam" id="PF01167"/>
    </source>
</evidence>
<reference evidence="3 4" key="2">
    <citation type="journal article" date="2008" name="Nature">
        <title>The Phaeodactylum genome reveals the evolutionary history of diatom genomes.</title>
        <authorList>
            <person name="Bowler C."/>
            <person name="Allen A.E."/>
            <person name="Badger J.H."/>
            <person name="Grimwood J."/>
            <person name="Jabbari K."/>
            <person name="Kuo A."/>
            <person name="Maheswari U."/>
            <person name="Martens C."/>
            <person name="Maumus F."/>
            <person name="Otillar R.P."/>
            <person name="Rayko E."/>
            <person name="Salamov A."/>
            <person name="Vandepoele K."/>
            <person name="Beszteri B."/>
            <person name="Gruber A."/>
            <person name="Heijde M."/>
            <person name="Katinka M."/>
            <person name="Mock T."/>
            <person name="Valentin K."/>
            <person name="Verret F."/>
            <person name="Berges J.A."/>
            <person name="Brownlee C."/>
            <person name="Cadoret J.P."/>
            <person name="Chiovitti A."/>
            <person name="Choi C.J."/>
            <person name="Coesel S."/>
            <person name="De Martino A."/>
            <person name="Detter J.C."/>
            <person name="Durkin C."/>
            <person name="Falciatore A."/>
            <person name="Fournet J."/>
            <person name="Haruta M."/>
            <person name="Huysman M.J."/>
            <person name="Jenkins B.D."/>
            <person name="Jiroutova K."/>
            <person name="Jorgensen R.E."/>
            <person name="Joubert Y."/>
            <person name="Kaplan A."/>
            <person name="Kroger N."/>
            <person name="Kroth P.G."/>
            <person name="La Roche J."/>
            <person name="Lindquist E."/>
            <person name="Lommer M."/>
            <person name="Martin-Jezequel V."/>
            <person name="Lopez P.J."/>
            <person name="Lucas S."/>
            <person name="Mangogna M."/>
            <person name="McGinnis K."/>
            <person name="Medlin L.K."/>
            <person name="Montsant A."/>
            <person name="Oudot-Le Secq M.P."/>
            <person name="Napoli C."/>
            <person name="Obornik M."/>
            <person name="Parker M.S."/>
            <person name="Petit J.L."/>
            <person name="Porcel B.M."/>
            <person name="Poulsen N."/>
            <person name="Robison M."/>
            <person name="Rychlewski L."/>
            <person name="Rynearson T.A."/>
            <person name="Schmutz J."/>
            <person name="Shapiro H."/>
            <person name="Siaut M."/>
            <person name="Stanley M."/>
            <person name="Sussman M.R."/>
            <person name="Taylor A.R."/>
            <person name="Vardi A."/>
            <person name="von Dassow P."/>
            <person name="Vyverman W."/>
            <person name="Willis A."/>
            <person name="Wyrwicz L.S."/>
            <person name="Rokhsar D.S."/>
            <person name="Weissenbach J."/>
            <person name="Armbrust E.V."/>
            <person name="Green B.R."/>
            <person name="Van de Peer Y."/>
            <person name="Grigoriev I.V."/>
        </authorList>
    </citation>
    <scope>NUCLEOTIDE SEQUENCE [LARGE SCALE GENOMIC DNA]</scope>
    <source>
        <strain evidence="3 4">CCMP1335</strain>
    </source>
</reference>
<dbReference type="RefSeq" id="XP_002292805.1">
    <property type="nucleotide sequence ID" value="XM_002292769.1"/>
</dbReference>
<gene>
    <name evidence="3" type="ORF">THAPSDRAFT_263643</name>
</gene>
<dbReference type="EMBL" id="CM000646">
    <property type="protein sequence ID" value="EED90001.1"/>
    <property type="molecule type" value="Genomic_DNA"/>
</dbReference>
<dbReference type="OMA" id="AWPGRKN"/>
<protein>
    <submittedName>
        <fullName evidence="3">Tubby2 protein</fullName>
    </submittedName>
</protein>
<keyword evidence="4" id="KW-1185">Reference proteome</keyword>
<dbReference type="STRING" id="35128.B8C979"/>
<dbReference type="PANTHER" id="PTHR16517:SF7">
    <property type="entry name" value="PROTEIN KING TUBBY"/>
    <property type="match status" value="1"/>
</dbReference>
<reference evidence="3 4" key="1">
    <citation type="journal article" date="2004" name="Science">
        <title>The genome of the diatom Thalassiosira pseudonana: ecology, evolution, and metabolism.</title>
        <authorList>
            <person name="Armbrust E.V."/>
            <person name="Berges J.A."/>
            <person name="Bowler C."/>
            <person name="Green B.R."/>
            <person name="Martinez D."/>
            <person name="Putnam N.H."/>
            <person name="Zhou S."/>
            <person name="Allen A.E."/>
            <person name="Apt K.E."/>
            <person name="Bechner M."/>
            <person name="Brzezinski M.A."/>
            <person name="Chaal B.K."/>
            <person name="Chiovitti A."/>
            <person name="Davis A.K."/>
            <person name="Demarest M.S."/>
            <person name="Detter J.C."/>
            <person name="Glavina T."/>
            <person name="Goodstein D."/>
            <person name="Hadi M.Z."/>
            <person name="Hellsten U."/>
            <person name="Hildebrand M."/>
            <person name="Jenkins B.D."/>
            <person name="Jurka J."/>
            <person name="Kapitonov V.V."/>
            <person name="Kroger N."/>
            <person name="Lau W.W."/>
            <person name="Lane T.W."/>
            <person name="Larimer F.W."/>
            <person name="Lippmeier J.C."/>
            <person name="Lucas S."/>
            <person name="Medina M."/>
            <person name="Montsant A."/>
            <person name="Obornik M."/>
            <person name="Parker M.S."/>
            <person name="Palenik B."/>
            <person name="Pazour G.J."/>
            <person name="Richardson P.M."/>
            <person name="Rynearson T.A."/>
            <person name="Saito M.A."/>
            <person name="Schwartz D.C."/>
            <person name="Thamatrakoln K."/>
            <person name="Valentin K."/>
            <person name="Vardi A."/>
            <person name="Wilkerson F.P."/>
            <person name="Rokhsar D.S."/>
        </authorList>
    </citation>
    <scope>NUCLEOTIDE SEQUENCE [LARGE SCALE GENOMIC DNA]</scope>
    <source>
        <strain evidence="3 4">CCMP1335</strain>
    </source>
</reference>
<dbReference type="eggNOG" id="KOG2502">
    <property type="taxonomic scope" value="Eukaryota"/>
</dbReference>
<comment type="similarity">
    <text evidence="1">Belongs to the TUB family.</text>
</comment>
<dbReference type="Gene3D" id="3.20.90.10">
    <property type="entry name" value="Tubby Protein, Chain A"/>
    <property type="match status" value="1"/>
</dbReference>
<dbReference type="PRINTS" id="PR01573">
    <property type="entry name" value="SUPERTUBBY"/>
</dbReference>
<proteinExistence type="inferred from homology"/>
<dbReference type="InParanoid" id="B8C979"/>
<evidence type="ECO:0000256" key="1">
    <source>
        <dbReference type="ARBA" id="ARBA00007129"/>
    </source>
</evidence>
<feature type="domain" description="Tubby C-terminal" evidence="2">
    <location>
        <begin position="5"/>
        <end position="257"/>
    </location>
</feature>
<dbReference type="PANTHER" id="PTHR16517">
    <property type="entry name" value="TUBBY-RELATED"/>
    <property type="match status" value="1"/>
</dbReference>
<dbReference type="AlphaFoldDB" id="B8C979"/>
<dbReference type="InterPro" id="IPR000007">
    <property type="entry name" value="Tubby_C"/>
</dbReference>
<evidence type="ECO:0000313" key="3">
    <source>
        <dbReference type="EMBL" id="EED90001.1"/>
    </source>
</evidence>
<sequence length="262" mass="29719">MRSFLMRPCPKGVGMVHCYVQRNKGIKNKLFPEYRVYLKGNNAFLMTSKKRAGNKTSNYLISMGRNDHDNRLSPNILGKLRSNFLGTEYMIYDGGKNPSYEESYYEDEDNGDVRCELGAIFYGSTTTLGAKGPRNMKTCISKVDADGKPVRVWQPMNKNDDRMADCYKNQEPSQIGKLMSLVNNPPSWNEEVRAFVLNFNGRVTMASIKNFQMVEESNPDEILLQFGRTGKDTFSLDVQWPLSPFQAFSLALSSFDSKLGCD</sequence>
<dbReference type="InterPro" id="IPR025659">
    <property type="entry name" value="Tubby-like_C"/>
</dbReference>
<dbReference type="GeneID" id="7447047"/>
<evidence type="ECO:0000313" key="4">
    <source>
        <dbReference type="Proteomes" id="UP000001449"/>
    </source>
</evidence>
<organism evidence="3 4">
    <name type="scientific">Thalassiosira pseudonana</name>
    <name type="common">Marine diatom</name>
    <name type="synonym">Cyclotella nana</name>
    <dbReference type="NCBI Taxonomy" id="35128"/>
    <lineage>
        <taxon>Eukaryota</taxon>
        <taxon>Sar</taxon>
        <taxon>Stramenopiles</taxon>
        <taxon>Ochrophyta</taxon>
        <taxon>Bacillariophyta</taxon>
        <taxon>Coscinodiscophyceae</taxon>
        <taxon>Thalassiosirophycidae</taxon>
        <taxon>Thalassiosirales</taxon>
        <taxon>Thalassiosiraceae</taxon>
        <taxon>Thalassiosira</taxon>
    </lineage>
</organism>
<dbReference type="Pfam" id="PF01167">
    <property type="entry name" value="Tub"/>
    <property type="match status" value="1"/>
</dbReference>
<dbReference type="HOGENOM" id="CLU_028236_0_1_1"/>
<dbReference type="SUPFAM" id="SSF54518">
    <property type="entry name" value="Tubby C-terminal domain-like"/>
    <property type="match status" value="1"/>
</dbReference>
<accession>B8C979</accession>
<dbReference type="PaxDb" id="35128-Thaps263643"/>